<dbReference type="Pfam" id="PF00550">
    <property type="entry name" value="PP-binding"/>
    <property type="match status" value="1"/>
</dbReference>
<comment type="caution">
    <text evidence="4">The sequence shown here is derived from an EMBL/GenBank/DDBJ whole genome shotgun (WGS) entry which is preliminary data.</text>
</comment>
<name>A0A1E5NYK1_9ACTN</name>
<reference evidence="4 5" key="1">
    <citation type="submission" date="2016-08" db="EMBL/GenBank/DDBJ databases">
        <title>Complete genome sequence of Streptomyces agglomeratus strain 6-3-2, a novel anti-MRSA actinomycete isolated from Wuli of Tebit, China.</title>
        <authorList>
            <person name="Chen X."/>
        </authorList>
    </citation>
    <scope>NUCLEOTIDE SEQUENCE [LARGE SCALE GENOMIC DNA]</scope>
    <source>
        <strain evidence="4 5">6-3-2</strain>
    </source>
</reference>
<proteinExistence type="predicted"/>
<dbReference type="GO" id="GO:0017000">
    <property type="term" value="P:antibiotic biosynthetic process"/>
    <property type="evidence" value="ECO:0007669"/>
    <property type="project" value="UniProtKB-ARBA"/>
</dbReference>
<keyword evidence="5" id="KW-1185">Reference proteome</keyword>
<dbReference type="EMBL" id="MEHJ01000002">
    <property type="protein sequence ID" value="OEJ21344.1"/>
    <property type="molecule type" value="Genomic_DNA"/>
</dbReference>
<organism evidence="4 5">
    <name type="scientific">Streptomyces agglomeratus</name>
    <dbReference type="NCBI Taxonomy" id="285458"/>
    <lineage>
        <taxon>Bacteria</taxon>
        <taxon>Bacillati</taxon>
        <taxon>Actinomycetota</taxon>
        <taxon>Actinomycetes</taxon>
        <taxon>Kitasatosporales</taxon>
        <taxon>Streptomycetaceae</taxon>
        <taxon>Streptomyces</taxon>
    </lineage>
</organism>
<sequence>MCEADYREPDGGFAATVAAVVADVLGIDRVGLDDSFYDFGGTSLQAISLCVRLEKATGRAIEPVDVLEYDVLADLITLLSDGSEGSRG</sequence>
<protein>
    <recommendedName>
        <fullName evidence="3">Carrier domain-containing protein</fullName>
    </recommendedName>
</protein>
<dbReference type="PROSITE" id="PS50075">
    <property type="entry name" value="CARRIER"/>
    <property type="match status" value="1"/>
</dbReference>
<dbReference type="InterPro" id="IPR036736">
    <property type="entry name" value="ACP-like_sf"/>
</dbReference>
<dbReference type="SUPFAM" id="SSF47336">
    <property type="entry name" value="ACP-like"/>
    <property type="match status" value="1"/>
</dbReference>
<dbReference type="GO" id="GO:0031177">
    <property type="term" value="F:phosphopantetheine binding"/>
    <property type="evidence" value="ECO:0007669"/>
    <property type="project" value="InterPro"/>
</dbReference>
<dbReference type="STRING" id="285458.BGM19_37850"/>
<evidence type="ECO:0000313" key="4">
    <source>
        <dbReference type="EMBL" id="OEJ21344.1"/>
    </source>
</evidence>
<dbReference type="InterPro" id="IPR020806">
    <property type="entry name" value="PKS_PP-bd"/>
</dbReference>
<dbReference type="SMART" id="SM00823">
    <property type="entry name" value="PKS_PP"/>
    <property type="match status" value="1"/>
</dbReference>
<evidence type="ECO:0000256" key="1">
    <source>
        <dbReference type="ARBA" id="ARBA00022450"/>
    </source>
</evidence>
<dbReference type="InterPro" id="IPR009081">
    <property type="entry name" value="PP-bd_ACP"/>
</dbReference>
<evidence type="ECO:0000259" key="3">
    <source>
        <dbReference type="PROSITE" id="PS50075"/>
    </source>
</evidence>
<evidence type="ECO:0000256" key="2">
    <source>
        <dbReference type="ARBA" id="ARBA00022553"/>
    </source>
</evidence>
<keyword evidence="1" id="KW-0596">Phosphopantetheine</keyword>
<gene>
    <name evidence="4" type="ORF">AS594_37765</name>
</gene>
<dbReference type="Proteomes" id="UP000095759">
    <property type="component" value="Unassembled WGS sequence"/>
</dbReference>
<evidence type="ECO:0000313" key="5">
    <source>
        <dbReference type="Proteomes" id="UP000095759"/>
    </source>
</evidence>
<dbReference type="AlphaFoldDB" id="A0A1E5NYK1"/>
<feature type="domain" description="Carrier" evidence="3">
    <location>
        <begin position="8"/>
        <end position="83"/>
    </location>
</feature>
<dbReference type="Gene3D" id="1.10.1200.10">
    <property type="entry name" value="ACP-like"/>
    <property type="match status" value="1"/>
</dbReference>
<accession>A0A1E5NYK1</accession>
<keyword evidence="2" id="KW-0597">Phosphoprotein</keyword>